<evidence type="ECO:0000256" key="2">
    <source>
        <dbReference type="ARBA" id="ARBA00003969"/>
    </source>
</evidence>
<comment type="catalytic activity">
    <reaction evidence="1 10">
        <text>Hydrolysis of terminal, non-reducing alpha-D-galactose residues in alpha-D-galactosides, including galactose oligosaccharides, galactomannans and galactolipids.</text>
        <dbReference type="EC" id="3.2.1.22"/>
    </reaction>
</comment>
<dbReference type="InterPro" id="IPR013780">
    <property type="entry name" value="Glyco_hydro_b"/>
</dbReference>
<dbReference type="InterPro" id="IPR013785">
    <property type="entry name" value="Aldolase_TIM"/>
</dbReference>
<dbReference type="GO" id="GO:0004557">
    <property type="term" value="F:alpha-galactosidase activity"/>
    <property type="evidence" value="ECO:0007669"/>
    <property type="project" value="UniProtKB-EC"/>
</dbReference>
<evidence type="ECO:0000259" key="12">
    <source>
        <dbReference type="Pfam" id="PF17801"/>
    </source>
</evidence>
<protein>
    <recommendedName>
        <fullName evidence="10">Alpha-galactosidase</fullName>
        <ecNumber evidence="10">3.2.1.22</ecNumber>
    </recommendedName>
    <alternativeName>
        <fullName evidence="10">Melibiase</fullName>
    </alternativeName>
</protein>
<dbReference type="Proteomes" id="UP000054321">
    <property type="component" value="Unassembled WGS sequence"/>
</dbReference>
<evidence type="ECO:0000313" key="14">
    <source>
        <dbReference type="Proteomes" id="UP000054321"/>
    </source>
</evidence>
<evidence type="ECO:0000256" key="5">
    <source>
        <dbReference type="ARBA" id="ARBA00022525"/>
    </source>
</evidence>
<keyword evidence="5" id="KW-0964">Secreted</keyword>
<reference evidence="14" key="2">
    <citation type="submission" date="2015-01" db="EMBL/GenBank/DDBJ databases">
        <title>Evolutionary Origins and Diversification of the Mycorrhizal Mutualists.</title>
        <authorList>
            <consortium name="DOE Joint Genome Institute"/>
            <consortium name="Mycorrhizal Genomics Consortium"/>
            <person name="Kohler A."/>
            <person name="Kuo A."/>
            <person name="Nagy L.G."/>
            <person name="Floudas D."/>
            <person name="Copeland A."/>
            <person name="Barry K.W."/>
            <person name="Cichocki N."/>
            <person name="Veneault-Fourrey C."/>
            <person name="LaButti K."/>
            <person name="Lindquist E.A."/>
            <person name="Lipzen A."/>
            <person name="Lundell T."/>
            <person name="Morin E."/>
            <person name="Murat C."/>
            <person name="Riley R."/>
            <person name="Ohm R."/>
            <person name="Sun H."/>
            <person name="Tunlid A."/>
            <person name="Henrissat B."/>
            <person name="Grigoriev I.V."/>
            <person name="Hibbett D.S."/>
            <person name="Martin F."/>
        </authorList>
    </citation>
    <scope>NUCLEOTIDE SEQUENCE [LARGE SCALE GENOMIC DNA]</scope>
    <source>
        <strain evidence="14">Zn</strain>
    </source>
</reference>
<dbReference type="PRINTS" id="PR00740">
    <property type="entry name" value="GLHYDRLASE27"/>
</dbReference>
<evidence type="ECO:0000256" key="1">
    <source>
        <dbReference type="ARBA" id="ARBA00001255"/>
    </source>
</evidence>
<feature type="chain" id="PRO_5002174743" description="Alpha-galactosidase" evidence="11">
    <location>
        <begin position="19"/>
        <end position="455"/>
    </location>
</feature>
<dbReference type="GO" id="GO:0005576">
    <property type="term" value="C:extracellular region"/>
    <property type="evidence" value="ECO:0007669"/>
    <property type="project" value="UniProtKB-SubCell"/>
</dbReference>
<sequence>MSLAILSSVVLLAPTVSSLVLPDGVGRLPALGWNSWNAYHCDVSEQKVVDAANLIVSLGLKDAGYEYVNIDDCWSVKSGRNANTSEIIPSPTTFPDGISGTADKIHDLGLKMGIYSSAGTATCAGYPASLGYEDIDAASFAAWGIDYLKYDNCNYPSQWNDQYRWCIPNHSSDVGPNGTCLDITNPAPPGYNWATSNSTKRYNRMRDALLAQNRTIQFSMCIWGTADVQSWANGTGSSYRMSEDIEPNWARIMLILNEASFIMNYVGFWDHADTDMLEVGNGMSAVEERSHFALWALMKSPLIIGTDLANVSDAQVALLKNPYLLAFNQDPVYGRPAAPFKWGTNPDWTWNKTFPAEYWAGEFSNGTIIAMVNTRSSTVKKTAEFKDIPGMQNGKVYELTDIWTGNILGKFSDSYTASVASHDIAVVLAQLATKGHESWWDWWSWWTWWVVHRRG</sequence>
<accession>A0A0C3H8W4</accession>
<evidence type="ECO:0000256" key="8">
    <source>
        <dbReference type="ARBA" id="ARBA00023180"/>
    </source>
</evidence>
<dbReference type="PROSITE" id="PS00512">
    <property type="entry name" value="ALPHA_GALACTOSIDASE"/>
    <property type="match status" value="1"/>
</dbReference>
<name>A0A0C3H8W4_OIDMZ</name>
<evidence type="ECO:0000256" key="11">
    <source>
        <dbReference type="SAM" id="SignalP"/>
    </source>
</evidence>
<comment type="similarity">
    <text evidence="4 10">Belongs to the glycosyl hydrolase 27 family.</text>
</comment>
<dbReference type="SUPFAM" id="SSF51445">
    <property type="entry name" value="(Trans)glycosidases"/>
    <property type="match status" value="1"/>
</dbReference>
<organism evidence="13 14">
    <name type="scientific">Oidiodendron maius (strain Zn)</name>
    <dbReference type="NCBI Taxonomy" id="913774"/>
    <lineage>
        <taxon>Eukaryota</taxon>
        <taxon>Fungi</taxon>
        <taxon>Dikarya</taxon>
        <taxon>Ascomycota</taxon>
        <taxon>Pezizomycotina</taxon>
        <taxon>Leotiomycetes</taxon>
        <taxon>Leotiomycetes incertae sedis</taxon>
        <taxon>Myxotrichaceae</taxon>
        <taxon>Oidiodendron</taxon>
    </lineage>
</organism>
<dbReference type="HOGENOM" id="CLU_013093_2_2_1"/>
<dbReference type="InterPro" id="IPR002241">
    <property type="entry name" value="Glyco_hydro_27"/>
</dbReference>
<dbReference type="AlphaFoldDB" id="A0A0C3H8W4"/>
<evidence type="ECO:0000256" key="7">
    <source>
        <dbReference type="ARBA" id="ARBA00022801"/>
    </source>
</evidence>
<dbReference type="InParanoid" id="A0A0C3H8W4"/>
<dbReference type="STRING" id="913774.A0A0C3H8W4"/>
<dbReference type="OrthoDB" id="5795902at2759"/>
<dbReference type="Gene3D" id="3.20.20.70">
    <property type="entry name" value="Aldolase class I"/>
    <property type="match status" value="1"/>
</dbReference>
<keyword evidence="7 10" id="KW-0378">Hydrolase</keyword>
<evidence type="ECO:0000256" key="3">
    <source>
        <dbReference type="ARBA" id="ARBA00004613"/>
    </source>
</evidence>
<dbReference type="EC" id="3.2.1.22" evidence="10"/>
<dbReference type="Pfam" id="PF16499">
    <property type="entry name" value="Melibiase_2"/>
    <property type="match status" value="2"/>
</dbReference>
<gene>
    <name evidence="13" type="ORF">OIDMADRAFT_165868</name>
</gene>
<keyword evidence="14" id="KW-1185">Reference proteome</keyword>
<dbReference type="InterPro" id="IPR017853">
    <property type="entry name" value="GH"/>
</dbReference>
<evidence type="ECO:0000256" key="9">
    <source>
        <dbReference type="ARBA" id="ARBA00023295"/>
    </source>
</evidence>
<proteinExistence type="inferred from homology"/>
<dbReference type="Gene3D" id="2.60.40.1180">
    <property type="entry name" value="Golgi alpha-mannosidase II"/>
    <property type="match status" value="1"/>
</dbReference>
<dbReference type="EMBL" id="KN832878">
    <property type="protein sequence ID" value="KIM99709.1"/>
    <property type="molecule type" value="Genomic_DNA"/>
</dbReference>
<keyword evidence="6 11" id="KW-0732">Signal</keyword>
<dbReference type="GO" id="GO:0005975">
    <property type="term" value="P:carbohydrate metabolic process"/>
    <property type="evidence" value="ECO:0007669"/>
    <property type="project" value="InterPro"/>
</dbReference>
<keyword evidence="8" id="KW-0325">Glycoprotein</keyword>
<evidence type="ECO:0000313" key="13">
    <source>
        <dbReference type="EMBL" id="KIM99709.1"/>
    </source>
</evidence>
<comment type="subcellular location">
    <subcellularLocation>
        <location evidence="3">Secreted</location>
    </subcellularLocation>
</comment>
<dbReference type="CDD" id="cd14792">
    <property type="entry name" value="GH27"/>
    <property type="match status" value="1"/>
</dbReference>
<dbReference type="InterPro" id="IPR041233">
    <property type="entry name" value="Melibiase_C"/>
</dbReference>
<feature type="signal peptide" evidence="11">
    <location>
        <begin position="1"/>
        <end position="18"/>
    </location>
</feature>
<dbReference type="PANTHER" id="PTHR11452">
    <property type="entry name" value="ALPHA-GALACTOSIDASE/ALPHA-N-ACETYLGALACTOSAMINIDASE"/>
    <property type="match status" value="1"/>
</dbReference>
<evidence type="ECO:0000256" key="10">
    <source>
        <dbReference type="RuleBase" id="RU361168"/>
    </source>
</evidence>
<keyword evidence="9 10" id="KW-0326">Glycosidase</keyword>
<dbReference type="InterPro" id="IPR000111">
    <property type="entry name" value="Glyco_hydro_27/36_CS"/>
</dbReference>
<dbReference type="Pfam" id="PF17801">
    <property type="entry name" value="Melibiase_C"/>
    <property type="match status" value="1"/>
</dbReference>
<feature type="domain" description="Alpha galactosidase C-terminal" evidence="12">
    <location>
        <begin position="355"/>
        <end position="427"/>
    </location>
</feature>
<evidence type="ECO:0000256" key="6">
    <source>
        <dbReference type="ARBA" id="ARBA00022729"/>
    </source>
</evidence>
<dbReference type="SUPFAM" id="SSF51011">
    <property type="entry name" value="Glycosyl hydrolase domain"/>
    <property type="match status" value="1"/>
</dbReference>
<dbReference type="PANTHER" id="PTHR11452:SF61">
    <property type="entry name" value="ALPHA-GALACTOSIDASE B-RELATED"/>
    <property type="match status" value="1"/>
</dbReference>
<keyword evidence="10" id="KW-1015">Disulfide bond</keyword>
<evidence type="ECO:0000256" key="4">
    <source>
        <dbReference type="ARBA" id="ARBA00009743"/>
    </source>
</evidence>
<reference evidence="13 14" key="1">
    <citation type="submission" date="2014-04" db="EMBL/GenBank/DDBJ databases">
        <authorList>
            <consortium name="DOE Joint Genome Institute"/>
            <person name="Kuo A."/>
            <person name="Martino E."/>
            <person name="Perotto S."/>
            <person name="Kohler A."/>
            <person name="Nagy L.G."/>
            <person name="Floudas D."/>
            <person name="Copeland A."/>
            <person name="Barry K.W."/>
            <person name="Cichocki N."/>
            <person name="Veneault-Fourrey C."/>
            <person name="LaButti K."/>
            <person name="Lindquist E.A."/>
            <person name="Lipzen A."/>
            <person name="Lundell T."/>
            <person name="Morin E."/>
            <person name="Murat C."/>
            <person name="Sun H."/>
            <person name="Tunlid A."/>
            <person name="Henrissat B."/>
            <person name="Grigoriev I.V."/>
            <person name="Hibbett D.S."/>
            <person name="Martin F."/>
            <person name="Nordberg H.P."/>
            <person name="Cantor M.N."/>
            <person name="Hua S.X."/>
        </authorList>
    </citation>
    <scope>NUCLEOTIDE SEQUENCE [LARGE SCALE GENOMIC DNA]</scope>
    <source>
        <strain evidence="13 14">Zn</strain>
    </source>
</reference>
<comment type="function">
    <text evidence="2">Hydrolyzes a variety of simple alpha-D-galactoside as well as more complex molecules such as oligosaccharides and polysaccharides.</text>
</comment>